<organism evidence="3 4">
    <name type="scientific">Methanobrevibacter cuticularis</name>
    <dbReference type="NCBI Taxonomy" id="47311"/>
    <lineage>
        <taxon>Archaea</taxon>
        <taxon>Methanobacteriati</taxon>
        <taxon>Methanobacteriota</taxon>
        <taxon>Methanomada group</taxon>
        <taxon>Methanobacteria</taxon>
        <taxon>Methanobacteriales</taxon>
        <taxon>Methanobacteriaceae</taxon>
        <taxon>Methanobrevibacter</taxon>
    </lineage>
</organism>
<comment type="caution">
    <text evidence="3">The sequence shown here is derived from an EMBL/GenBank/DDBJ whole genome shotgun (WGS) entry which is preliminary data.</text>
</comment>
<dbReference type="Pfam" id="PF04434">
    <property type="entry name" value="SWIM"/>
    <property type="match status" value="1"/>
</dbReference>
<reference evidence="3 4" key="1">
    <citation type="submission" date="2016-04" db="EMBL/GenBank/DDBJ databases">
        <title>Genome sequence of Methanobrevibacter cuticularis DSM 11139.</title>
        <authorList>
            <person name="Poehlein A."/>
            <person name="Seedorf H."/>
            <person name="Daniel R."/>
        </authorList>
    </citation>
    <scope>NUCLEOTIDE SEQUENCE [LARGE SCALE GENOMIC DNA]</scope>
    <source>
        <strain evidence="3 4">DSM 11139</strain>
    </source>
</reference>
<keyword evidence="1" id="KW-0863">Zinc-finger</keyword>
<dbReference type="InterPro" id="IPR007527">
    <property type="entry name" value="Znf_SWIM"/>
</dbReference>
<dbReference type="PATRIC" id="fig|47311.3.peg.733"/>
<name>A0A166EG71_9EURY</name>
<dbReference type="EMBL" id="LWMW01000088">
    <property type="protein sequence ID" value="KZX16616.1"/>
    <property type="molecule type" value="Genomic_DNA"/>
</dbReference>
<dbReference type="STRING" id="47311.MBCUT_06540"/>
<dbReference type="OrthoDB" id="75007at2157"/>
<protein>
    <submittedName>
        <fullName evidence="3">SWIM zinc finger protein</fullName>
    </submittedName>
</protein>
<dbReference type="AlphaFoldDB" id="A0A166EG71"/>
<evidence type="ECO:0000313" key="4">
    <source>
        <dbReference type="Proteomes" id="UP000077275"/>
    </source>
</evidence>
<dbReference type="RefSeq" id="WP_067258881.1">
    <property type="nucleotide sequence ID" value="NZ_LWMW01000088.1"/>
</dbReference>
<dbReference type="Proteomes" id="UP000077275">
    <property type="component" value="Unassembled WGS sequence"/>
</dbReference>
<sequence length="86" mass="9985">MIKRIKKALEFKKDNINSLLISCEELHFYVKLPGSKKESFVTCVGNLWRCDCEDFTGRGLHKEGSFLCKHILAVLFYLAKEFEKTP</sequence>
<keyword evidence="1" id="KW-0479">Metal-binding</keyword>
<keyword evidence="4" id="KW-1185">Reference proteome</keyword>
<accession>A0A166EG71</accession>
<evidence type="ECO:0000259" key="2">
    <source>
        <dbReference type="PROSITE" id="PS50966"/>
    </source>
</evidence>
<evidence type="ECO:0000313" key="3">
    <source>
        <dbReference type="EMBL" id="KZX16616.1"/>
    </source>
</evidence>
<dbReference type="GO" id="GO:0008270">
    <property type="term" value="F:zinc ion binding"/>
    <property type="evidence" value="ECO:0007669"/>
    <property type="project" value="UniProtKB-KW"/>
</dbReference>
<gene>
    <name evidence="3" type="ORF">MBCUT_06540</name>
</gene>
<dbReference type="PROSITE" id="PS50966">
    <property type="entry name" value="ZF_SWIM"/>
    <property type="match status" value="1"/>
</dbReference>
<feature type="domain" description="SWIM-type" evidence="2">
    <location>
        <begin position="28"/>
        <end position="79"/>
    </location>
</feature>
<evidence type="ECO:0000256" key="1">
    <source>
        <dbReference type="PROSITE-ProRule" id="PRU00325"/>
    </source>
</evidence>
<keyword evidence="1" id="KW-0862">Zinc</keyword>
<proteinExistence type="predicted"/>